<evidence type="ECO:0000313" key="2">
    <source>
        <dbReference type="Proteomes" id="UP000789396"/>
    </source>
</evidence>
<sequence length="57" mass="6227">MINLLAIIVTLVQTQQDLIDILNAGENININTNMNIAQAAQAAPNNNYIPKISIRIP</sequence>
<name>A0A9N8WMZ7_9GLOM</name>
<dbReference type="EMBL" id="CAJVPZ010001537">
    <property type="protein sequence ID" value="CAG8494612.1"/>
    <property type="molecule type" value="Genomic_DNA"/>
</dbReference>
<gene>
    <name evidence="1" type="ORF">RFULGI_LOCUS2145</name>
</gene>
<keyword evidence="2" id="KW-1185">Reference proteome</keyword>
<accession>A0A9N8WMZ7</accession>
<dbReference type="Proteomes" id="UP000789396">
    <property type="component" value="Unassembled WGS sequence"/>
</dbReference>
<feature type="non-terminal residue" evidence="1">
    <location>
        <position position="57"/>
    </location>
</feature>
<comment type="caution">
    <text evidence="1">The sequence shown here is derived from an EMBL/GenBank/DDBJ whole genome shotgun (WGS) entry which is preliminary data.</text>
</comment>
<proteinExistence type="predicted"/>
<protein>
    <submittedName>
        <fullName evidence="1">14375_t:CDS:1</fullName>
    </submittedName>
</protein>
<organism evidence="1 2">
    <name type="scientific">Racocetra fulgida</name>
    <dbReference type="NCBI Taxonomy" id="60492"/>
    <lineage>
        <taxon>Eukaryota</taxon>
        <taxon>Fungi</taxon>
        <taxon>Fungi incertae sedis</taxon>
        <taxon>Mucoromycota</taxon>
        <taxon>Glomeromycotina</taxon>
        <taxon>Glomeromycetes</taxon>
        <taxon>Diversisporales</taxon>
        <taxon>Gigasporaceae</taxon>
        <taxon>Racocetra</taxon>
    </lineage>
</organism>
<evidence type="ECO:0000313" key="1">
    <source>
        <dbReference type="EMBL" id="CAG8494612.1"/>
    </source>
</evidence>
<dbReference type="AlphaFoldDB" id="A0A9N8WMZ7"/>
<reference evidence="1" key="1">
    <citation type="submission" date="2021-06" db="EMBL/GenBank/DDBJ databases">
        <authorList>
            <person name="Kallberg Y."/>
            <person name="Tangrot J."/>
            <person name="Rosling A."/>
        </authorList>
    </citation>
    <scope>NUCLEOTIDE SEQUENCE</scope>
    <source>
        <strain evidence="1">IN212</strain>
    </source>
</reference>